<dbReference type="PANTHER" id="PTHR14269:SF11">
    <property type="entry name" value="CDP-DIACYLGLYCEROL--GLYCEROL-3-PHOSPHATE 3-PHOSPHATIDYLTRANSFERASE"/>
    <property type="match status" value="1"/>
</dbReference>
<dbReference type="InterPro" id="IPR050324">
    <property type="entry name" value="CDP-alcohol_PTase-I"/>
</dbReference>
<feature type="transmembrane region" description="Helical" evidence="12">
    <location>
        <begin position="60"/>
        <end position="80"/>
    </location>
</feature>
<evidence type="ECO:0000256" key="1">
    <source>
        <dbReference type="ARBA" id="ARBA00004141"/>
    </source>
</evidence>
<keyword evidence="14" id="KW-1185">Reference proteome</keyword>
<dbReference type="RefSeq" id="WP_349242826.1">
    <property type="nucleotide sequence ID" value="NZ_JASCXX010000001.1"/>
</dbReference>
<evidence type="ECO:0000256" key="9">
    <source>
        <dbReference type="ARBA" id="ARBA00023209"/>
    </source>
</evidence>
<feature type="transmembrane region" description="Helical" evidence="12">
    <location>
        <begin position="123"/>
        <end position="146"/>
    </location>
</feature>
<keyword evidence="9" id="KW-0594">Phospholipid biosynthesis</keyword>
<evidence type="ECO:0000256" key="10">
    <source>
        <dbReference type="ARBA" id="ARBA00023264"/>
    </source>
</evidence>
<accession>A0AAW6TRT3</accession>
<dbReference type="PROSITE" id="PS00379">
    <property type="entry name" value="CDP_ALCOHOL_P_TRANSF"/>
    <property type="match status" value="1"/>
</dbReference>
<evidence type="ECO:0000256" key="11">
    <source>
        <dbReference type="RuleBase" id="RU003750"/>
    </source>
</evidence>
<dbReference type="GO" id="GO:0046474">
    <property type="term" value="P:glycerophospholipid biosynthetic process"/>
    <property type="evidence" value="ECO:0007669"/>
    <property type="project" value="TreeGrafter"/>
</dbReference>
<dbReference type="GO" id="GO:0016020">
    <property type="term" value="C:membrane"/>
    <property type="evidence" value="ECO:0007669"/>
    <property type="project" value="UniProtKB-SubCell"/>
</dbReference>
<keyword evidence="10" id="KW-1208">Phospholipid metabolism</keyword>
<keyword evidence="4 11" id="KW-0808">Transferase</keyword>
<comment type="similarity">
    <text evidence="2 11">Belongs to the CDP-alcohol phosphatidyltransferase class-I family.</text>
</comment>
<keyword evidence="6 12" id="KW-1133">Transmembrane helix</keyword>
<evidence type="ECO:0000256" key="8">
    <source>
        <dbReference type="ARBA" id="ARBA00023136"/>
    </source>
</evidence>
<evidence type="ECO:0000256" key="3">
    <source>
        <dbReference type="ARBA" id="ARBA00022516"/>
    </source>
</evidence>
<feature type="transmembrane region" description="Helical" evidence="12">
    <location>
        <begin position="187"/>
        <end position="208"/>
    </location>
</feature>
<evidence type="ECO:0000256" key="7">
    <source>
        <dbReference type="ARBA" id="ARBA00023098"/>
    </source>
</evidence>
<evidence type="ECO:0000313" key="14">
    <source>
        <dbReference type="Proteomes" id="UP001431776"/>
    </source>
</evidence>
<protein>
    <submittedName>
        <fullName evidence="13">CDP-alcohol phosphatidyltransferase family protein</fullName>
    </submittedName>
</protein>
<gene>
    <name evidence="13" type="ORF">QJ522_00035</name>
</gene>
<keyword evidence="3" id="KW-0444">Lipid biosynthesis</keyword>
<evidence type="ECO:0000256" key="6">
    <source>
        <dbReference type="ARBA" id="ARBA00022989"/>
    </source>
</evidence>
<dbReference type="Gene3D" id="1.20.120.1760">
    <property type="match status" value="1"/>
</dbReference>
<dbReference type="Proteomes" id="UP001431776">
    <property type="component" value="Unassembled WGS sequence"/>
</dbReference>
<dbReference type="AlphaFoldDB" id="A0AAW6TRT3"/>
<dbReference type="PANTHER" id="PTHR14269">
    <property type="entry name" value="CDP-DIACYLGLYCEROL--GLYCEROL-3-PHOSPHATE 3-PHOSPHATIDYLTRANSFERASE-RELATED"/>
    <property type="match status" value="1"/>
</dbReference>
<organism evidence="13 14">
    <name type="scientific">Anaerobaca lacustris</name>
    <dbReference type="NCBI Taxonomy" id="3044600"/>
    <lineage>
        <taxon>Bacteria</taxon>
        <taxon>Pseudomonadati</taxon>
        <taxon>Planctomycetota</taxon>
        <taxon>Phycisphaerae</taxon>
        <taxon>Sedimentisphaerales</taxon>
        <taxon>Anaerobacaceae</taxon>
        <taxon>Anaerobaca</taxon>
    </lineage>
</organism>
<comment type="subcellular location">
    <subcellularLocation>
        <location evidence="1">Membrane</location>
        <topology evidence="1">Multi-pass membrane protein</topology>
    </subcellularLocation>
</comment>
<dbReference type="InterPro" id="IPR043130">
    <property type="entry name" value="CDP-OH_PTrfase_TM_dom"/>
</dbReference>
<evidence type="ECO:0000313" key="13">
    <source>
        <dbReference type="EMBL" id="MDI6447415.1"/>
    </source>
</evidence>
<dbReference type="InterPro" id="IPR000462">
    <property type="entry name" value="CDP-OH_P_trans"/>
</dbReference>
<evidence type="ECO:0000256" key="12">
    <source>
        <dbReference type="SAM" id="Phobius"/>
    </source>
</evidence>
<sequence length="239" mass="26510">MKMTDRLRSLCRLRSAERFRLSWATRITLVRILLIVPFIMFLLNMNDPTVSPRARTGLRYAAIAVFVVMAVSDALDGYLARRHRQITRLGTFLDPVADKLLMTSACLLLASQRGHVEGFTLPTTVVVAIVGKDILIVVGFAILYLVTSQIRVVPVLLGKAATALQLVMVACVLTAPEFSRVIPQYRAALSVLWWSAAAVAILATLVYIRNGSRYIERFERSGAENEATGSTDADKRQHH</sequence>
<keyword evidence="7" id="KW-0443">Lipid metabolism</keyword>
<proteinExistence type="inferred from homology"/>
<comment type="caution">
    <text evidence="13">The sequence shown here is derived from an EMBL/GenBank/DDBJ whole genome shotgun (WGS) entry which is preliminary data.</text>
</comment>
<dbReference type="GO" id="GO:0016780">
    <property type="term" value="F:phosphotransferase activity, for other substituted phosphate groups"/>
    <property type="evidence" value="ECO:0007669"/>
    <property type="project" value="InterPro"/>
</dbReference>
<evidence type="ECO:0000256" key="2">
    <source>
        <dbReference type="ARBA" id="ARBA00010441"/>
    </source>
</evidence>
<feature type="transmembrane region" description="Helical" evidence="12">
    <location>
        <begin position="153"/>
        <end position="175"/>
    </location>
</feature>
<feature type="transmembrane region" description="Helical" evidence="12">
    <location>
        <begin position="92"/>
        <end position="111"/>
    </location>
</feature>
<keyword evidence="5 12" id="KW-0812">Transmembrane</keyword>
<feature type="transmembrane region" description="Helical" evidence="12">
    <location>
        <begin position="21"/>
        <end position="40"/>
    </location>
</feature>
<dbReference type="InterPro" id="IPR048254">
    <property type="entry name" value="CDP_ALCOHOL_P_TRANSF_CS"/>
</dbReference>
<dbReference type="Pfam" id="PF01066">
    <property type="entry name" value="CDP-OH_P_transf"/>
    <property type="match status" value="1"/>
</dbReference>
<evidence type="ECO:0000256" key="5">
    <source>
        <dbReference type="ARBA" id="ARBA00022692"/>
    </source>
</evidence>
<reference evidence="13" key="1">
    <citation type="submission" date="2023-05" db="EMBL/GenBank/DDBJ databases">
        <title>Anaerotaeda fermentans gen. nov., sp. nov., a novel anaerobic planctomycete of the new family within the order Sedimentisphaerales isolated from Taman Peninsula, Russia.</title>
        <authorList>
            <person name="Khomyakova M.A."/>
            <person name="Merkel A.Y."/>
            <person name="Slobodkin A.I."/>
        </authorList>
    </citation>
    <scope>NUCLEOTIDE SEQUENCE</scope>
    <source>
        <strain evidence="13">M17dextr</strain>
    </source>
</reference>
<name>A0AAW6TRT3_9BACT</name>
<evidence type="ECO:0000256" key="4">
    <source>
        <dbReference type="ARBA" id="ARBA00022679"/>
    </source>
</evidence>
<keyword evidence="8 12" id="KW-0472">Membrane</keyword>
<dbReference type="EMBL" id="JASCXX010000001">
    <property type="protein sequence ID" value="MDI6447415.1"/>
    <property type="molecule type" value="Genomic_DNA"/>
</dbReference>